<dbReference type="InterPro" id="IPR005064">
    <property type="entry name" value="BUG"/>
</dbReference>
<evidence type="ECO:0000256" key="1">
    <source>
        <dbReference type="ARBA" id="ARBA00006987"/>
    </source>
</evidence>
<keyword evidence="4" id="KW-1185">Reference proteome</keyword>
<accession>A0A317FGV0</accession>
<comment type="caution">
    <text evidence="3">The sequence shown here is derived from an EMBL/GenBank/DDBJ whole genome shotgun (WGS) entry which is preliminary data.</text>
</comment>
<sequence length="337" mass="36449">MTSTRITPIGRRTLLAASAGVALAAPAARAQGFPERPITLLVPFATGGYNDRLARAMAPFVQRHIGQPVTVVNRPGGATVLGNTFFLQQPDDGYMMMVHSAAPFIPVSIITRNARYKAEDFWMINLPSRDATLMACAPDKPIRSIDEVVASLKRDPRSLSVGLQPASADLINFALFCQGHGIDRSRVRVVTYDGGGPARNATAGGVVDVGLVGGEGFLPIKDRIRPLLMFTDEKNSDYPDTPILSDHAKAAGFEPQFVDGSQRGFVVAKRFVDAQPDRYRILLQAVEKASKDPECISTLAGQQLATTWYGPEASNRAYLSTSRLMERYGELLTGRAG</sequence>
<protein>
    <submittedName>
        <fullName evidence="3">Tripartite tricarboxylate transporter substrate binding protein</fullName>
    </submittedName>
</protein>
<dbReference type="InterPro" id="IPR042100">
    <property type="entry name" value="Bug_dom1"/>
</dbReference>
<dbReference type="OrthoDB" id="7246401at2"/>
<name>A0A317FGV0_9PROT</name>
<dbReference type="EMBL" id="QGNA01000002">
    <property type="protein sequence ID" value="PWS37257.1"/>
    <property type="molecule type" value="Genomic_DNA"/>
</dbReference>
<dbReference type="PANTHER" id="PTHR42928">
    <property type="entry name" value="TRICARBOXYLATE-BINDING PROTEIN"/>
    <property type="match status" value="1"/>
</dbReference>
<dbReference type="AlphaFoldDB" id="A0A317FGV0"/>
<organism evidence="3 4">
    <name type="scientific">Falsiroseomonas bella</name>
    <dbReference type="NCBI Taxonomy" id="2184016"/>
    <lineage>
        <taxon>Bacteria</taxon>
        <taxon>Pseudomonadati</taxon>
        <taxon>Pseudomonadota</taxon>
        <taxon>Alphaproteobacteria</taxon>
        <taxon>Acetobacterales</taxon>
        <taxon>Roseomonadaceae</taxon>
        <taxon>Falsiroseomonas</taxon>
    </lineage>
</organism>
<dbReference type="InterPro" id="IPR006311">
    <property type="entry name" value="TAT_signal"/>
</dbReference>
<dbReference type="PANTHER" id="PTHR42928:SF5">
    <property type="entry name" value="BLR1237 PROTEIN"/>
    <property type="match status" value="1"/>
</dbReference>
<feature type="chain" id="PRO_5016459525" evidence="2">
    <location>
        <begin position="31"/>
        <end position="337"/>
    </location>
</feature>
<evidence type="ECO:0000313" key="3">
    <source>
        <dbReference type="EMBL" id="PWS37257.1"/>
    </source>
</evidence>
<feature type="signal peptide" evidence="2">
    <location>
        <begin position="1"/>
        <end position="30"/>
    </location>
</feature>
<dbReference type="Pfam" id="PF03401">
    <property type="entry name" value="TctC"/>
    <property type="match status" value="1"/>
</dbReference>
<evidence type="ECO:0000313" key="4">
    <source>
        <dbReference type="Proteomes" id="UP000245765"/>
    </source>
</evidence>
<gene>
    <name evidence="3" type="ORF">DFH01_10395</name>
</gene>
<dbReference type="Gene3D" id="3.40.190.150">
    <property type="entry name" value="Bordetella uptake gene, domain 1"/>
    <property type="match status" value="1"/>
</dbReference>
<dbReference type="Gene3D" id="3.40.190.10">
    <property type="entry name" value="Periplasmic binding protein-like II"/>
    <property type="match status" value="1"/>
</dbReference>
<dbReference type="RefSeq" id="WP_109870366.1">
    <property type="nucleotide sequence ID" value="NZ_QGNA01000002.1"/>
</dbReference>
<keyword evidence="2" id="KW-0732">Signal</keyword>
<comment type="similarity">
    <text evidence="1">Belongs to the UPF0065 (bug) family.</text>
</comment>
<reference evidence="4" key="1">
    <citation type="submission" date="2018-05" db="EMBL/GenBank/DDBJ databases">
        <authorList>
            <person name="Du Z."/>
            <person name="Wang X."/>
        </authorList>
    </citation>
    <scope>NUCLEOTIDE SEQUENCE [LARGE SCALE GENOMIC DNA]</scope>
    <source>
        <strain evidence="4">CQN31</strain>
    </source>
</reference>
<dbReference type="PROSITE" id="PS51318">
    <property type="entry name" value="TAT"/>
    <property type="match status" value="1"/>
</dbReference>
<evidence type="ECO:0000256" key="2">
    <source>
        <dbReference type="SAM" id="SignalP"/>
    </source>
</evidence>
<proteinExistence type="inferred from homology"/>
<dbReference type="Proteomes" id="UP000245765">
    <property type="component" value="Unassembled WGS sequence"/>
</dbReference>